<evidence type="ECO:0000313" key="6">
    <source>
        <dbReference type="EMBL" id="QDT42369.1"/>
    </source>
</evidence>
<evidence type="ECO:0000256" key="2">
    <source>
        <dbReference type="ARBA" id="ARBA00023015"/>
    </source>
</evidence>
<dbReference type="InterPro" id="IPR036388">
    <property type="entry name" value="WH-like_DNA-bd_sf"/>
</dbReference>
<dbReference type="GO" id="GO:0003677">
    <property type="term" value="F:DNA binding"/>
    <property type="evidence" value="ECO:0007669"/>
    <property type="project" value="UniProtKB-KW"/>
</dbReference>
<comment type="similarity">
    <text evidence="1">Belongs to the BlaI transcriptional regulatory family.</text>
</comment>
<dbReference type="RefSeq" id="WP_145215481.1">
    <property type="nucleotide sequence ID" value="NZ_CP036269.1"/>
</dbReference>
<dbReference type="AlphaFoldDB" id="A0A517RER5"/>
<dbReference type="GO" id="GO:0045892">
    <property type="term" value="P:negative regulation of DNA-templated transcription"/>
    <property type="evidence" value="ECO:0007669"/>
    <property type="project" value="InterPro"/>
</dbReference>
<gene>
    <name evidence="6" type="primary">blaI_5</name>
    <name evidence="6" type="ORF">Pan241w_24530</name>
</gene>
<dbReference type="KEGG" id="gaz:Pan241w_24530"/>
<dbReference type="InterPro" id="IPR036390">
    <property type="entry name" value="WH_DNA-bd_sf"/>
</dbReference>
<dbReference type="Proteomes" id="UP000317171">
    <property type="component" value="Chromosome"/>
</dbReference>
<dbReference type="InterPro" id="IPR005650">
    <property type="entry name" value="BlaI_family"/>
</dbReference>
<proteinExistence type="inferred from homology"/>
<evidence type="ECO:0000256" key="5">
    <source>
        <dbReference type="SAM" id="MobiDB-lite"/>
    </source>
</evidence>
<dbReference type="EMBL" id="CP036269">
    <property type="protein sequence ID" value="QDT42369.1"/>
    <property type="molecule type" value="Genomic_DNA"/>
</dbReference>
<evidence type="ECO:0000256" key="4">
    <source>
        <dbReference type="ARBA" id="ARBA00023163"/>
    </source>
</evidence>
<dbReference type="SUPFAM" id="SSF46785">
    <property type="entry name" value="Winged helix' DNA-binding domain"/>
    <property type="match status" value="1"/>
</dbReference>
<evidence type="ECO:0000256" key="3">
    <source>
        <dbReference type="ARBA" id="ARBA00023125"/>
    </source>
</evidence>
<reference evidence="6 7" key="1">
    <citation type="submission" date="2019-02" db="EMBL/GenBank/DDBJ databases">
        <title>Deep-cultivation of Planctomycetes and their phenomic and genomic characterization uncovers novel biology.</title>
        <authorList>
            <person name="Wiegand S."/>
            <person name="Jogler M."/>
            <person name="Boedeker C."/>
            <person name="Pinto D."/>
            <person name="Vollmers J."/>
            <person name="Rivas-Marin E."/>
            <person name="Kohn T."/>
            <person name="Peeters S.H."/>
            <person name="Heuer A."/>
            <person name="Rast P."/>
            <person name="Oberbeckmann S."/>
            <person name="Bunk B."/>
            <person name="Jeske O."/>
            <person name="Meyerdierks A."/>
            <person name="Storesund J.E."/>
            <person name="Kallscheuer N."/>
            <person name="Luecker S."/>
            <person name="Lage O.M."/>
            <person name="Pohl T."/>
            <person name="Merkel B.J."/>
            <person name="Hornburger P."/>
            <person name="Mueller R.-W."/>
            <person name="Bruemmer F."/>
            <person name="Labrenz M."/>
            <person name="Spormann A.M."/>
            <person name="Op den Camp H."/>
            <person name="Overmann J."/>
            <person name="Amann R."/>
            <person name="Jetten M.S.M."/>
            <person name="Mascher T."/>
            <person name="Medema M.H."/>
            <person name="Devos D.P."/>
            <person name="Kaster A.-K."/>
            <person name="Ovreas L."/>
            <person name="Rohde M."/>
            <person name="Galperin M.Y."/>
            <person name="Jogler C."/>
        </authorList>
    </citation>
    <scope>NUCLEOTIDE SEQUENCE [LARGE SCALE GENOMIC DNA]</scope>
    <source>
        <strain evidence="6 7">Pan241w</strain>
    </source>
</reference>
<keyword evidence="3" id="KW-0238">DNA-binding</keyword>
<keyword evidence="7" id="KW-1185">Reference proteome</keyword>
<evidence type="ECO:0000256" key="1">
    <source>
        <dbReference type="ARBA" id="ARBA00011046"/>
    </source>
</evidence>
<keyword evidence="2" id="KW-0805">Transcription regulation</keyword>
<dbReference type="Gene3D" id="1.10.4040.10">
    <property type="entry name" value="Penicillinase repressor domain"/>
    <property type="match status" value="1"/>
</dbReference>
<accession>A0A517RER5</accession>
<organism evidence="6 7">
    <name type="scientific">Gimesia alba</name>
    <dbReference type="NCBI Taxonomy" id="2527973"/>
    <lineage>
        <taxon>Bacteria</taxon>
        <taxon>Pseudomonadati</taxon>
        <taxon>Planctomycetota</taxon>
        <taxon>Planctomycetia</taxon>
        <taxon>Planctomycetales</taxon>
        <taxon>Planctomycetaceae</taxon>
        <taxon>Gimesia</taxon>
    </lineage>
</organism>
<dbReference type="OrthoDB" id="9795583at2"/>
<dbReference type="PIRSF" id="PIRSF019455">
    <property type="entry name" value="CopR_AtkY"/>
    <property type="match status" value="1"/>
</dbReference>
<dbReference type="Gene3D" id="1.10.10.10">
    <property type="entry name" value="Winged helix-like DNA-binding domain superfamily/Winged helix DNA-binding domain"/>
    <property type="match status" value="1"/>
</dbReference>
<dbReference type="Pfam" id="PF03965">
    <property type="entry name" value="Penicillinase_R"/>
    <property type="match status" value="1"/>
</dbReference>
<keyword evidence="4" id="KW-0804">Transcription</keyword>
<evidence type="ECO:0000313" key="7">
    <source>
        <dbReference type="Proteomes" id="UP000317171"/>
    </source>
</evidence>
<sequence>MSQQPELQITDAEWEVMLSVWEAKDQTAGEIIARVEPIRERSHRTVRTLLARLVEKGAVAVRVDGSRHLYSAAISRDECVRLAARSFTEQFFAGNLQSLLMHFVENETLSEKEVKELRQRLDERLTKKSQPNAEERTGRSSSTRRKKS</sequence>
<feature type="region of interest" description="Disordered" evidence="5">
    <location>
        <begin position="122"/>
        <end position="148"/>
    </location>
</feature>
<protein>
    <submittedName>
        <fullName evidence="6">Penicillinase repressor</fullName>
    </submittedName>
</protein>
<name>A0A517RER5_9PLAN</name>